<dbReference type="Proteomes" id="UP000832097">
    <property type="component" value="Chromosome"/>
</dbReference>
<name>A0ABY4C3I2_9MICO</name>
<dbReference type="EMBL" id="CP094528">
    <property type="protein sequence ID" value="UOE45918.1"/>
    <property type="molecule type" value="Genomic_DNA"/>
</dbReference>
<protein>
    <submittedName>
        <fullName evidence="1">Uncharacterized protein</fullName>
    </submittedName>
</protein>
<sequence>MTVCDLCDGIIPKAKPDEMGSITHGFIAHKVTERTKWSGPRRTGSAG</sequence>
<gene>
    <name evidence="1" type="ORF">MTO99_09315</name>
</gene>
<accession>A0ABY4C3I2</accession>
<evidence type="ECO:0000313" key="2">
    <source>
        <dbReference type="Proteomes" id="UP000832097"/>
    </source>
</evidence>
<proteinExistence type="predicted"/>
<reference evidence="1 2" key="1">
    <citation type="submission" date="2022-03" db="EMBL/GenBank/DDBJ databases">
        <title>Mucilaginibacter sp. isolated from the gut of Protaetia brevitarsis seulensis larvae.</title>
        <authorList>
            <person name="Won M."/>
            <person name="Kim S.-J."/>
            <person name="Kwon S.-W."/>
        </authorList>
    </citation>
    <scope>NUCLEOTIDE SEQUENCE [LARGE SCALE GENOMIC DNA]</scope>
    <source>
        <strain evidence="1 2">CFWR-12</strain>
    </source>
</reference>
<organism evidence="1 2">
    <name type="scientific">Agromyces larvae</name>
    <dbReference type="NCBI Taxonomy" id="2929802"/>
    <lineage>
        <taxon>Bacteria</taxon>
        <taxon>Bacillati</taxon>
        <taxon>Actinomycetota</taxon>
        <taxon>Actinomycetes</taxon>
        <taxon>Micrococcales</taxon>
        <taxon>Microbacteriaceae</taxon>
        <taxon>Agromyces</taxon>
    </lineage>
</organism>
<keyword evidence="2" id="KW-1185">Reference proteome</keyword>
<evidence type="ECO:0000313" key="1">
    <source>
        <dbReference type="EMBL" id="UOE45918.1"/>
    </source>
</evidence>
<dbReference type="RefSeq" id="WP_243558648.1">
    <property type="nucleotide sequence ID" value="NZ_CP094528.1"/>
</dbReference>